<dbReference type="EMBL" id="RCZO01000015">
    <property type="protein sequence ID" value="TPG04138.1"/>
    <property type="molecule type" value="Genomic_DNA"/>
</dbReference>
<feature type="domain" description="DUF6791" evidence="2">
    <location>
        <begin position="10"/>
        <end position="159"/>
    </location>
</feature>
<dbReference type="InterPro" id="IPR035985">
    <property type="entry name" value="Ubiquitin-activating_enz"/>
</dbReference>
<dbReference type="RefSeq" id="WP_140656232.1">
    <property type="nucleotide sequence ID" value="NZ_RCZO01000015.1"/>
</dbReference>
<reference evidence="3 4" key="1">
    <citation type="journal article" date="2019" name="Environ. Microbiol.">
        <title>Species interactions and distinct microbial communities in high Arctic permafrost affected cryosols are associated with the CH4 and CO2 gas fluxes.</title>
        <authorList>
            <person name="Altshuler I."/>
            <person name="Hamel J."/>
            <person name="Turney S."/>
            <person name="Magnuson E."/>
            <person name="Levesque R."/>
            <person name="Greer C."/>
            <person name="Whyte L.G."/>
        </authorList>
    </citation>
    <scope>NUCLEOTIDE SEQUENCE [LARGE SCALE GENOMIC DNA]</scope>
    <source>
        <strain evidence="3 4">S13Y</strain>
    </source>
</reference>
<comment type="caution">
    <text evidence="3">The sequence shown here is derived from an EMBL/GenBank/DDBJ whole genome shotgun (WGS) entry which is preliminary data.</text>
</comment>
<protein>
    <submittedName>
        <fullName evidence="3">ThiF family adenylyltransferase</fullName>
    </submittedName>
</protein>
<sequence>MSDALFSRNDDLKSLRDAGYLIERVGGLLVMREVPYVNAQREVKRGVLISTLCLSGDLTQKPEPHTVHFCGDFPCQADGAPLHGIAAGTGEWDLGNGLIAQHMFSSKPDDRGYQNYFDKMTTYANIIAGPAAVLAPGVSAKVFREPDEEEASVFNYVETASDRVGIGALTARLEGERIAIVGVGGTGSYILDQVAKTPVAEIRLIDNDEFLQHNAFRAPGAPSLDSLRQLWKKVEYFKDIYSRMHRHIVPHAIHLDASNAQVLDGVTFAFLSMDASESKRAAIQRLEALGVPFIDVGMGLELKGDSLGGILRVSTSTPDARDRLRERVSFEGGGDDVYVSNIQVAELNMLNAALAVIKWKKIRGFYRDLENEHHCSYTIDGNMLLNGDQAS</sequence>
<keyword evidence="4" id="KW-1185">Reference proteome</keyword>
<evidence type="ECO:0000259" key="1">
    <source>
        <dbReference type="Pfam" id="PF00899"/>
    </source>
</evidence>
<dbReference type="Pfam" id="PF00899">
    <property type="entry name" value="ThiF"/>
    <property type="match status" value="1"/>
</dbReference>
<dbReference type="GO" id="GO:0008641">
    <property type="term" value="F:ubiquitin-like modifier activating enzyme activity"/>
    <property type="evidence" value="ECO:0007669"/>
    <property type="project" value="InterPro"/>
</dbReference>
<dbReference type="GO" id="GO:0016779">
    <property type="term" value="F:nucleotidyltransferase activity"/>
    <property type="evidence" value="ECO:0007669"/>
    <property type="project" value="UniProtKB-KW"/>
</dbReference>
<organism evidence="3 4">
    <name type="scientific">Rhodanobacter glycinis</name>
    <dbReference type="NCBI Taxonomy" id="582702"/>
    <lineage>
        <taxon>Bacteria</taxon>
        <taxon>Pseudomonadati</taxon>
        <taxon>Pseudomonadota</taxon>
        <taxon>Gammaproteobacteria</taxon>
        <taxon>Lysobacterales</taxon>
        <taxon>Rhodanobacteraceae</taxon>
        <taxon>Rhodanobacter</taxon>
    </lineage>
</organism>
<dbReference type="Gene3D" id="3.40.50.720">
    <property type="entry name" value="NAD(P)-binding Rossmann-like Domain"/>
    <property type="match status" value="1"/>
</dbReference>
<dbReference type="Pfam" id="PF20590">
    <property type="entry name" value="DUF6791"/>
    <property type="match status" value="1"/>
</dbReference>
<evidence type="ECO:0000313" key="3">
    <source>
        <dbReference type="EMBL" id="TPG04138.1"/>
    </source>
</evidence>
<accession>A0A502BTG8</accession>
<dbReference type="SUPFAM" id="SSF69572">
    <property type="entry name" value="Activating enzymes of the ubiquitin-like proteins"/>
    <property type="match status" value="1"/>
</dbReference>
<feature type="domain" description="THIF-type NAD/FAD binding fold" evidence="1">
    <location>
        <begin position="171"/>
        <end position="298"/>
    </location>
</feature>
<keyword evidence="3" id="KW-0808">Transferase</keyword>
<proteinExistence type="predicted"/>
<evidence type="ECO:0000259" key="2">
    <source>
        <dbReference type="Pfam" id="PF20590"/>
    </source>
</evidence>
<gene>
    <name evidence="3" type="ORF">EAH88_18695</name>
</gene>
<evidence type="ECO:0000313" key="4">
    <source>
        <dbReference type="Proteomes" id="UP000319486"/>
    </source>
</evidence>
<dbReference type="NCBIfam" id="NF004805">
    <property type="entry name" value="PRK06153.1-4"/>
    <property type="match status" value="1"/>
</dbReference>
<dbReference type="NCBIfam" id="NF004804">
    <property type="entry name" value="PRK06153.1-3"/>
    <property type="match status" value="1"/>
</dbReference>
<dbReference type="CDD" id="cd01483">
    <property type="entry name" value="E1_enzyme_family"/>
    <property type="match status" value="1"/>
</dbReference>
<dbReference type="AlphaFoldDB" id="A0A502BTG8"/>
<dbReference type="NCBIfam" id="NF004802">
    <property type="entry name" value="PRK06153.1-1"/>
    <property type="match status" value="1"/>
</dbReference>
<keyword evidence="3" id="KW-0548">Nucleotidyltransferase</keyword>
<dbReference type="InterPro" id="IPR000594">
    <property type="entry name" value="ThiF_NAD_FAD-bd"/>
</dbReference>
<name>A0A502BTG8_9GAMM</name>
<dbReference type="Proteomes" id="UP000319486">
    <property type="component" value="Unassembled WGS sequence"/>
</dbReference>
<dbReference type="InterPro" id="IPR046741">
    <property type="entry name" value="DUF6791"/>
</dbReference>